<dbReference type="Proteomes" id="UP001063166">
    <property type="component" value="Unassembled WGS sequence"/>
</dbReference>
<dbReference type="GO" id="GO:0016272">
    <property type="term" value="C:prefoldin complex"/>
    <property type="evidence" value="ECO:0007669"/>
    <property type="project" value="InterPro"/>
</dbReference>
<keyword evidence="11" id="KW-1185">Reference proteome</keyword>
<dbReference type="InterPro" id="IPR036457">
    <property type="entry name" value="PPM-type-like_dom_sf"/>
</dbReference>
<keyword evidence="4 6" id="KW-0904">Protein phosphatase</keyword>
<dbReference type="SMART" id="SM00332">
    <property type="entry name" value="PP2Cc"/>
    <property type="match status" value="1"/>
</dbReference>
<dbReference type="SUPFAM" id="SSF46579">
    <property type="entry name" value="Prefoldin"/>
    <property type="match status" value="1"/>
</dbReference>
<dbReference type="PANTHER" id="PTHR21431">
    <property type="entry name" value="PREFOLDIN SUBUNIT 6"/>
    <property type="match status" value="1"/>
</dbReference>
<evidence type="ECO:0000256" key="7">
    <source>
        <dbReference type="SAM" id="Coils"/>
    </source>
</evidence>
<dbReference type="InterPro" id="IPR001932">
    <property type="entry name" value="PPM-type_phosphatase-like_dom"/>
</dbReference>
<evidence type="ECO:0000313" key="10">
    <source>
        <dbReference type="EMBL" id="GLB36036.1"/>
    </source>
</evidence>
<evidence type="ECO:0000256" key="1">
    <source>
        <dbReference type="ARBA" id="ARBA00008045"/>
    </source>
</evidence>
<dbReference type="InterPro" id="IPR000222">
    <property type="entry name" value="PP2C_BS"/>
</dbReference>
<comment type="similarity">
    <text evidence="6">Belongs to the PP2C family.</text>
</comment>
<dbReference type="Pfam" id="PF01920">
    <property type="entry name" value="Prefoldin_2"/>
    <property type="match status" value="1"/>
</dbReference>
<feature type="compositionally biased region" description="Basic and acidic residues" evidence="8">
    <location>
        <begin position="394"/>
        <end position="408"/>
    </location>
</feature>
<sequence length="554" mass="61450">MALRLLPPRKPGSLLRNVARYHDYVRLATSGGVIRVPLASPKVIGVANSRGNRSHQEDFYAFATLALDPEELRTSVKKFHGIDWDPDKVGDAFSGQVVFVGIYDGHGGSAVSQYLRQELHGIFESVNKAAIPELFDWIKEIGGYFKRFKGGALAPWIHNTADTPPLDLEARATEAFFEVDRNLSIDEVSQTCGATASVALLHSLDAPATPFFSAQKLALTVAHCGDTRVLLCSTDGGKVVPMTETHHADARVESIRLRRMMGSSLITDSFGESRWMGALSNTRCLGDLRYKRFGVTPEPQVRTALLDGRDWAYLVFVSDGVSSMLSDEEVVDLARDAQDPKSAAERILAFAQELGGEDNATALVVPLAGWGKIKGPDRTKELREYRRQQSVGSERQRRIDHDQSPSDDKSIAHRFLLELSMSDSLQVRLQRASVEFQKLQSDLSNAVEARQRLEAQLSENELVKKEFALLTPENRVFKLIGPVLVKQDQTDAKSNVETRLEFIRGEIKRVEAQLKEIEGKQEQKKHELVEIQTALQQQQSQQTPAPKLSGALAA</sequence>
<dbReference type="CDD" id="cd23161">
    <property type="entry name" value="Prefoldin_6"/>
    <property type="match status" value="1"/>
</dbReference>
<keyword evidence="2" id="KW-0479">Metal-binding</keyword>
<feature type="region of interest" description="Disordered" evidence="8">
    <location>
        <begin position="535"/>
        <end position="554"/>
    </location>
</feature>
<evidence type="ECO:0000256" key="4">
    <source>
        <dbReference type="ARBA" id="ARBA00022912"/>
    </source>
</evidence>
<dbReference type="InterPro" id="IPR009053">
    <property type="entry name" value="Prefoldin"/>
</dbReference>
<organism evidence="10 11">
    <name type="scientific">Lyophyllum shimeji</name>
    <name type="common">Hon-shimeji</name>
    <name type="synonym">Tricholoma shimeji</name>
    <dbReference type="NCBI Taxonomy" id="47721"/>
    <lineage>
        <taxon>Eukaryota</taxon>
        <taxon>Fungi</taxon>
        <taxon>Dikarya</taxon>
        <taxon>Basidiomycota</taxon>
        <taxon>Agaricomycotina</taxon>
        <taxon>Agaricomycetes</taxon>
        <taxon>Agaricomycetidae</taxon>
        <taxon>Agaricales</taxon>
        <taxon>Tricholomatineae</taxon>
        <taxon>Lyophyllaceae</taxon>
        <taxon>Lyophyllum</taxon>
    </lineage>
</organism>
<keyword evidence="5" id="KW-0143">Chaperone</keyword>
<name>A0A9P3PHT7_LYOSH</name>
<evidence type="ECO:0000313" key="11">
    <source>
        <dbReference type="Proteomes" id="UP001063166"/>
    </source>
</evidence>
<dbReference type="InterPro" id="IPR002777">
    <property type="entry name" value="PFD_beta-like"/>
</dbReference>
<accession>A0A9P3PHT7</accession>
<reference evidence="10" key="1">
    <citation type="submission" date="2022-07" db="EMBL/GenBank/DDBJ databases">
        <title>The genome of Lyophyllum shimeji provides insight into the initial evolution of ectomycorrhizal fungal genome.</title>
        <authorList>
            <person name="Kobayashi Y."/>
            <person name="Shibata T."/>
            <person name="Hirakawa H."/>
            <person name="Shigenobu S."/>
            <person name="Nishiyama T."/>
            <person name="Yamada A."/>
            <person name="Hasebe M."/>
            <person name="Kawaguchi M."/>
        </authorList>
    </citation>
    <scope>NUCLEOTIDE SEQUENCE</scope>
    <source>
        <strain evidence="10">AT787</strain>
    </source>
</reference>
<dbReference type="PANTHER" id="PTHR21431:SF0">
    <property type="entry name" value="PREFOLDIN SUBUNIT 6"/>
    <property type="match status" value="1"/>
</dbReference>
<dbReference type="AlphaFoldDB" id="A0A9P3PHT7"/>
<dbReference type="GO" id="GO:0005737">
    <property type="term" value="C:cytoplasm"/>
    <property type="evidence" value="ECO:0007669"/>
    <property type="project" value="TreeGrafter"/>
</dbReference>
<evidence type="ECO:0000259" key="9">
    <source>
        <dbReference type="PROSITE" id="PS51746"/>
    </source>
</evidence>
<gene>
    <name evidence="10" type="primary">PTC6</name>
    <name evidence="10" type="ORF">LshimejAT787_0303240</name>
</gene>
<feature type="domain" description="PPM-type phosphatase" evidence="9">
    <location>
        <begin position="43"/>
        <end position="367"/>
    </location>
</feature>
<dbReference type="GO" id="GO:0006457">
    <property type="term" value="P:protein folding"/>
    <property type="evidence" value="ECO:0007669"/>
    <property type="project" value="InterPro"/>
</dbReference>
<dbReference type="FunFam" id="1.10.287.370:FF:000003">
    <property type="entry name" value="Prefoldin subunit 6"/>
    <property type="match status" value="1"/>
</dbReference>
<comment type="similarity">
    <text evidence="1">Belongs to the prefoldin subunit beta family.</text>
</comment>
<dbReference type="OrthoDB" id="416093at2759"/>
<evidence type="ECO:0000256" key="3">
    <source>
        <dbReference type="ARBA" id="ARBA00022801"/>
    </source>
</evidence>
<keyword evidence="3 6" id="KW-0378">Hydrolase</keyword>
<dbReference type="PROSITE" id="PS01032">
    <property type="entry name" value="PPM_1"/>
    <property type="match status" value="1"/>
</dbReference>
<dbReference type="GO" id="GO:0051082">
    <property type="term" value="F:unfolded protein binding"/>
    <property type="evidence" value="ECO:0007669"/>
    <property type="project" value="InterPro"/>
</dbReference>
<dbReference type="GO" id="GO:0004721">
    <property type="term" value="F:phosphoprotein phosphatase activity"/>
    <property type="evidence" value="ECO:0007669"/>
    <property type="project" value="UniProtKB-KW"/>
</dbReference>
<dbReference type="Pfam" id="PF00481">
    <property type="entry name" value="PP2C"/>
    <property type="match status" value="1"/>
</dbReference>
<protein>
    <submittedName>
        <fullName evidence="10">Serine/threonine phosphatases, family 2C, catalytic domain</fullName>
    </submittedName>
</protein>
<evidence type="ECO:0000256" key="2">
    <source>
        <dbReference type="ARBA" id="ARBA00022723"/>
    </source>
</evidence>
<evidence type="ECO:0000256" key="6">
    <source>
        <dbReference type="RuleBase" id="RU003465"/>
    </source>
</evidence>
<dbReference type="Gene3D" id="3.60.40.10">
    <property type="entry name" value="PPM-type phosphatase domain"/>
    <property type="match status" value="1"/>
</dbReference>
<dbReference type="GO" id="GO:0046872">
    <property type="term" value="F:metal ion binding"/>
    <property type="evidence" value="ECO:0007669"/>
    <property type="project" value="UniProtKB-KW"/>
</dbReference>
<dbReference type="GO" id="GO:0051131">
    <property type="term" value="P:chaperone-mediated protein complex assembly"/>
    <property type="evidence" value="ECO:0007669"/>
    <property type="project" value="TreeGrafter"/>
</dbReference>
<evidence type="ECO:0000256" key="5">
    <source>
        <dbReference type="ARBA" id="ARBA00023186"/>
    </source>
</evidence>
<dbReference type="GO" id="GO:0051087">
    <property type="term" value="F:protein-folding chaperone binding"/>
    <property type="evidence" value="ECO:0007669"/>
    <property type="project" value="TreeGrafter"/>
</dbReference>
<dbReference type="PROSITE" id="PS51746">
    <property type="entry name" value="PPM_2"/>
    <property type="match status" value="1"/>
</dbReference>
<evidence type="ECO:0000256" key="8">
    <source>
        <dbReference type="SAM" id="MobiDB-lite"/>
    </source>
</evidence>
<comment type="caution">
    <text evidence="10">The sequence shown here is derived from an EMBL/GenBank/DDBJ whole genome shotgun (WGS) entry which is preliminary data.</text>
</comment>
<dbReference type="SUPFAM" id="SSF81606">
    <property type="entry name" value="PP2C-like"/>
    <property type="match status" value="1"/>
</dbReference>
<proteinExistence type="inferred from homology"/>
<feature type="coiled-coil region" evidence="7">
    <location>
        <begin position="429"/>
        <end position="466"/>
    </location>
</feature>
<keyword evidence="7" id="KW-0175">Coiled coil</keyword>
<dbReference type="EMBL" id="BRPK01000003">
    <property type="protein sequence ID" value="GLB36036.1"/>
    <property type="molecule type" value="Genomic_DNA"/>
</dbReference>
<dbReference type="Gene3D" id="1.10.287.370">
    <property type="match status" value="1"/>
</dbReference>
<dbReference type="CDD" id="cd00143">
    <property type="entry name" value="PP2Cc"/>
    <property type="match status" value="1"/>
</dbReference>
<feature type="region of interest" description="Disordered" evidence="8">
    <location>
        <begin position="386"/>
        <end position="408"/>
    </location>
</feature>